<proteinExistence type="predicted"/>
<dbReference type="EMBL" id="GBRH01276902">
    <property type="protein sequence ID" value="JAD20993.1"/>
    <property type="molecule type" value="Transcribed_RNA"/>
</dbReference>
<evidence type="ECO:0000313" key="1">
    <source>
        <dbReference type="EMBL" id="JAD20993.1"/>
    </source>
</evidence>
<protein>
    <submittedName>
        <fullName evidence="1">Uncharacterized protein</fullName>
    </submittedName>
</protein>
<organism evidence="1">
    <name type="scientific">Arundo donax</name>
    <name type="common">Giant reed</name>
    <name type="synonym">Donax arundinaceus</name>
    <dbReference type="NCBI Taxonomy" id="35708"/>
    <lineage>
        <taxon>Eukaryota</taxon>
        <taxon>Viridiplantae</taxon>
        <taxon>Streptophyta</taxon>
        <taxon>Embryophyta</taxon>
        <taxon>Tracheophyta</taxon>
        <taxon>Spermatophyta</taxon>
        <taxon>Magnoliopsida</taxon>
        <taxon>Liliopsida</taxon>
        <taxon>Poales</taxon>
        <taxon>Poaceae</taxon>
        <taxon>PACMAD clade</taxon>
        <taxon>Arundinoideae</taxon>
        <taxon>Arundineae</taxon>
        <taxon>Arundo</taxon>
    </lineage>
</organism>
<reference evidence="1" key="2">
    <citation type="journal article" date="2015" name="Data Brief">
        <title>Shoot transcriptome of the giant reed, Arundo donax.</title>
        <authorList>
            <person name="Barrero R.A."/>
            <person name="Guerrero F.D."/>
            <person name="Moolhuijzen P."/>
            <person name="Goolsby J.A."/>
            <person name="Tidwell J."/>
            <person name="Bellgard S.E."/>
            <person name="Bellgard M.I."/>
        </authorList>
    </citation>
    <scope>NUCLEOTIDE SEQUENCE</scope>
    <source>
        <tissue evidence="1">Shoot tissue taken approximately 20 cm above the soil surface</tissue>
    </source>
</reference>
<sequence length="8" mass="879">MMARRGSA</sequence>
<name>A0A0A8Y758_ARUDO</name>
<accession>A0A0A8Y758</accession>
<reference evidence="1" key="1">
    <citation type="submission" date="2014-09" db="EMBL/GenBank/DDBJ databases">
        <authorList>
            <person name="Magalhaes I.L.F."/>
            <person name="Oliveira U."/>
            <person name="Santos F.R."/>
            <person name="Vidigal T.H.D.A."/>
            <person name="Brescovit A.D."/>
            <person name="Santos A.J."/>
        </authorList>
    </citation>
    <scope>NUCLEOTIDE SEQUENCE</scope>
    <source>
        <tissue evidence="1">Shoot tissue taken approximately 20 cm above the soil surface</tissue>
    </source>
</reference>